<reference evidence="2 3" key="1">
    <citation type="submission" date="2018-10" db="EMBL/GenBank/DDBJ databases">
        <title>A high-quality apple genome assembly.</title>
        <authorList>
            <person name="Hu J."/>
        </authorList>
    </citation>
    <scope>NUCLEOTIDE SEQUENCE [LARGE SCALE GENOMIC DNA]</scope>
    <source>
        <strain evidence="3">cv. HFTH1</strain>
        <tissue evidence="2">Young leaf</tissue>
    </source>
</reference>
<name>A0A498I3U1_MALDO</name>
<comment type="caution">
    <text evidence="2">The sequence shown here is derived from an EMBL/GenBank/DDBJ whole genome shotgun (WGS) entry which is preliminary data.</text>
</comment>
<protein>
    <submittedName>
        <fullName evidence="2">Uncharacterized protein</fullName>
    </submittedName>
</protein>
<dbReference type="AlphaFoldDB" id="A0A498I3U1"/>
<evidence type="ECO:0000256" key="1">
    <source>
        <dbReference type="SAM" id="Phobius"/>
    </source>
</evidence>
<accession>A0A498I3U1</accession>
<evidence type="ECO:0000313" key="2">
    <source>
        <dbReference type="EMBL" id="RXH76587.1"/>
    </source>
</evidence>
<sequence length="147" mass="17218">MDKKETRPTSNPHFRLLNPLVHPCSAFFYGVVTMAKPSAVTHLHLLCDQDLVLSREDDDELKEEEIVDDQRFGVVKATERNSATVAHSRAFLDLLEFWFNFEFWSSRIILFGWWENLHGFGIAVLSSGFNFDINFFHFLFFGFNFEF</sequence>
<organism evidence="2 3">
    <name type="scientific">Malus domestica</name>
    <name type="common">Apple</name>
    <name type="synonym">Pyrus malus</name>
    <dbReference type="NCBI Taxonomy" id="3750"/>
    <lineage>
        <taxon>Eukaryota</taxon>
        <taxon>Viridiplantae</taxon>
        <taxon>Streptophyta</taxon>
        <taxon>Embryophyta</taxon>
        <taxon>Tracheophyta</taxon>
        <taxon>Spermatophyta</taxon>
        <taxon>Magnoliopsida</taxon>
        <taxon>eudicotyledons</taxon>
        <taxon>Gunneridae</taxon>
        <taxon>Pentapetalae</taxon>
        <taxon>rosids</taxon>
        <taxon>fabids</taxon>
        <taxon>Rosales</taxon>
        <taxon>Rosaceae</taxon>
        <taxon>Amygdaloideae</taxon>
        <taxon>Maleae</taxon>
        <taxon>Malus</taxon>
    </lineage>
</organism>
<feature type="transmembrane region" description="Helical" evidence="1">
    <location>
        <begin position="120"/>
        <end position="143"/>
    </location>
</feature>
<dbReference type="Proteomes" id="UP000290289">
    <property type="component" value="Chromosome 14"/>
</dbReference>
<proteinExistence type="predicted"/>
<keyword evidence="1" id="KW-0812">Transmembrane</keyword>
<keyword evidence="3" id="KW-1185">Reference proteome</keyword>
<keyword evidence="1" id="KW-1133">Transmembrane helix</keyword>
<keyword evidence="1" id="KW-0472">Membrane</keyword>
<dbReference type="EMBL" id="RDQH01000340">
    <property type="protein sequence ID" value="RXH76587.1"/>
    <property type="molecule type" value="Genomic_DNA"/>
</dbReference>
<evidence type="ECO:0000313" key="3">
    <source>
        <dbReference type="Proteomes" id="UP000290289"/>
    </source>
</evidence>
<gene>
    <name evidence="2" type="ORF">DVH24_019475</name>
</gene>